<dbReference type="InParanoid" id="A0A162ZQA3"/>
<dbReference type="AlphaFoldDB" id="A0A162ZQA3"/>
<evidence type="ECO:0000313" key="3">
    <source>
        <dbReference type="EMBL" id="OAD68351.1"/>
    </source>
</evidence>
<dbReference type="InterPro" id="IPR007527">
    <property type="entry name" value="Znf_SWIM"/>
</dbReference>
<dbReference type="VEuPathDB" id="FungiDB:PHYBLDRAFT_68897"/>
<keyword evidence="4" id="KW-1185">Reference proteome</keyword>
<proteinExistence type="predicted"/>
<reference evidence="4" key="1">
    <citation type="submission" date="2015-06" db="EMBL/GenBank/DDBJ databases">
        <title>Expansion of signal transduction pathways in fungi by whole-genome duplication.</title>
        <authorList>
            <consortium name="DOE Joint Genome Institute"/>
            <person name="Corrochano L.M."/>
            <person name="Kuo A."/>
            <person name="Marcet-Houben M."/>
            <person name="Polaino S."/>
            <person name="Salamov A."/>
            <person name="Villalobos J.M."/>
            <person name="Alvarez M.I."/>
            <person name="Avalos J."/>
            <person name="Benito E.P."/>
            <person name="Benoit I."/>
            <person name="Burger G."/>
            <person name="Camino L.P."/>
            <person name="Canovas D."/>
            <person name="Cerda-Olmedo E."/>
            <person name="Cheng J.-F."/>
            <person name="Dominguez A."/>
            <person name="Elias M."/>
            <person name="Eslava A.P."/>
            <person name="Glaser F."/>
            <person name="Grimwood J."/>
            <person name="Gutierrez G."/>
            <person name="Heitman J."/>
            <person name="Henrissat B."/>
            <person name="Iturriaga E.A."/>
            <person name="Lang B.F."/>
            <person name="Lavin J.L."/>
            <person name="Lee S."/>
            <person name="Li W."/>
            <person name="Lindquist E."/>
            <person name="Lopez-Garcia S."/>
            <person name="Luque E.M."/>
            <person name="Marcos A.T."/>
            <person name="Martin J."/>
            <person name="McCluskey K."/>
            <person name="Medina H.R."/>
            <person name="Miralles-Duran A."/>
            <person name="Miyazaki A."/>
            <person name="Munoz-Torres E."/>
            <person name="Oguiza J.A."/>
            <person name="Ohm R."/>
            <person name="Olmedo M."/>
            <person name="Orejas M."/>
            <person name="Ortiz-Castellanos L."/>
            <person name="Pisabarro A.G."/>
            <person name="Rodriguez-Romero J."/>
            <person name="Ruiz-Herrera J."/>
            <person name="Ruiz-Vazquez R."/>
            <person name="Sanz C."/>
            <person name="Schackwitz W."/>
            <person name="Schmutz J."/>
            <person name="Shahriari M."/>
            <person name="Shelest E."/>
            <person name="Silva-Franco F."/>
            <person name="Soanes D."/>
            <person name="Syed K."/>
            <person name="Tagua V.G."/>
            <person name="Talbot N.J."/>
            <person name="Thon M."/>
            <person name="De vries R.P."/>
            <person name="Wiebenga A."/>
            <person name="Yadav J.S."/>
            <person name="Braun E.L."/>
            <person name="Baker S."/>
            <person name="Garre V."/>
            <person name="Horwitz B."/>
            <person name="Torres-Martinez S."/>
            <person name="Idnurm A."/>
            <person name="Herrera-Estrella A."/>
            <person name="Gabaldon T."/>
            <person name="Grigoriev I.V."/>
        </authorList>
    </citation>
    <scope>NUCLEOTIDE SEQUENCE [LARGE SCALE GENOMIC DNA]</scope>
    <source>
        <strain evidence="4">NRRL 1555(-)</strain>
    </source>
</reference>
<dbReference type="PROSITE" id="PS50966">
    <property type="entry name" value="ZF_SWIM"/>
    <property type="match status" value="1"/>
</dbReference>
<dbReference type="Proteomes" id="UP000077315">
    <property type="component" value="Unassembled WGS sequence"/>
</dbReference>
<dbReference type="Pfam" id="PF04434">
    <property type="entry name" value="SWIM"/>
    <property type="match status" value="1"/>
</dbReference>
<protein>
    <recommendedName>
        <fullName evidence="2">SWIM-type domain-containing protein</fullName>
    </recommendedName>
</protein>
<dbReference type="GO" id="GO:0008270">
    <property type="term" value="F:zinc ion binding"/>
    <property type="evidence" value="ECO:0007669"/>
    <property type="project" value="UniProtKB-KW"/>
</dbReference>
<keyword evidence="1" id="KW-0863">Zinc-finger</keyword>
<feature type="domain" description="SWIM-type" evidence="2">
    <location>
        <begin position="558"/>
        <end position="593"/>
    </location>
</feature>
<dbReference type="PANTHER" id="PTHR33977">
    <property type="entry name" value="ZINC ION BINDING PROTEIN"/>
    <property type="match status" value="1"/>
</dbReference>
<dbReference type="PANTHER" id="PTHR33977:SF1">
    <property type="entry name" value="ZINC ION BINDING PROTEIN"/>
    <property type="match status" value="1"/>
</dbReference>
<dbReference type="STRING" id="763407.A0A162ZQA3"/>
<dbReference type="Pfam" id="PF10551">
    <property type="entry name" value="MULE"/>
    <property type="match status" value="1"/>
</dbReference>
<dbReference type="GeneID" id="29002932"/>
<sequence length="685" mass="79917">MPELTLSEVTLTRREQQALRKAALEAAPVRTLRDIRYVLEPLTIPNVMKLKHSSAVNITKKKHILFSQIYSCHKDRSYEPENREKHPIQCKLKKVSCEATLTIICYADKSHVYVFDFIANHINHIPEDIKTDLGLFPLTRGCVDDIVTHLTASPGSSARKIRLEILRNIDQQDYSLNGRKINYFDIYNKILAINQTIFRLHEDDFKSMKMWFTKKLSPKGFIIFEDNLQTYSNNESLYACEFTSPFQQSKIKAAATFCMDATYSITQRSDDILYTIVIRNEELDRGFPCAYMLTNDHSLGPIVQWLKHLKDNQLVVNPWQFTIDCSDAETNALMTIFPGCQIQYCLFHVSQAWYRRLNLKVKTGNTAAQNRLVRGEMMAFLKHIIYEEHIVVFLDKIANFIGRYQQSQPDFVQYFETNWCTMTKYCVWSRAFHQLEFSHMLTNNYINSWHNQLKTHFLGHSRNKRFDRLIFILTNEVEFYFKEESIRINMHSGPMTTAQRQQRKIEMSADAVPAYMHANIIVSPSKAMSLNTTLDDTDDILEDGFWFIDLFTEDGITYQVEVNNNVILSCTCYAWARYIKPCKHMYLLCIHMSDFAFLSMLSANNVQSITISGKQFINDSTMSIDGTMESTEYRHNEQDLYQLIQYATEEEAEVIRAAYAAPIKAFQEIKSKYEAHFRTLNTQRH</sequence>
<dbReference type="OrthoDB" id="2596771at2759"/>
<evidence type="ECO:0000256" key="1">
    <source>
        <dbReference type="PROSITE-ProRule" id="PRU00325"/>
    </source>
</evidence>
<gene>
    <name evidence="3" type="ORF">PHYBLDRAFT_68897</name>
</gene>
<dbReference type="InterPro" id="IPR018289">
    <property type="entry name" value="MULE_transposase_dom"/>
</dbReference>
<accession>A0A162ZQA3</accession>
<evidence type="ECO:0000313" key="4">
    <source>
        <dbReference type="Proteomes" id="UP000077315"/>
    </source>
</evidence>
<organism evidence="3 4">
    <name type="scientific">Phycomyces blakesleeanus (strain ATCC 8743b / DSM 1359 / FGSC 10004 / NBRC 33097 / NRRL 1555)</name>
    <dbReference type="NCBI Taxonomy" id="763407"/>
    <lineage>
        <taxon>Eukaryota</taxon>
        <taxon>Fungi</taxon>
        <taxon>Fungi incertae sedis</taxon>
        <taxon>Mucoromycota</taxon>
        <taxon>Mucoromycotina</taxon>
        <taxon>Mucoromycetes</taxon>
        <taxon>Mucorales</taxon>
        <taxon>Phycomycetaceae</taxon>
        <taxon>Phycomyces</taxon>
    </lineage>
</organism>
<keyword evidence="1" id="KW-0862">Zinc</keyword>
<dbReference type="RefSeq" id="XP_018286391.1">
    <property type="nucleotide sequence ID" value="XM_018442026.1"/>
</dbReference>
<evidence type="ECO:0000259" key="2">
    <source>
        <dbReference type="PROSITE" id="PS50966"/>
    </source>
</evidence>
<keyword evidence="1" id="KW-0479">Metal-binding</keyword>
<name>A0A162ZQA3_PHYB8</name>
<dbReference type="EMBL" id="KV440995">
    <property type="protein sequence ID" value="OAD68351.1"/>
    <property type="molecule type" value="Genomic_DNA"/>
</dbReference>